<gene>
    <name evidence="2" type="ORF">GKR67_11230</name>
    <name evidence="3" type="ORF">GKR67_14695</name>
    <name evidence="4" type="ORF">GKR67_14740</name>
</gene>
<dbReference type="SUPFAM" id="SSF47413">
    <property type="entry name" value="lambda repressor-like DNA-binding domains"/>
    <property type="match status" value="1"/>
</dbReference>
<dbReference type="EMBL" id="WLUB01000052">
    <property type="protein sequence ID" value="MTC35857.1"/>
    <property type="molecule type" value="Genomic_DNA"/>
</dbReference>
<dbReference type="Pfam" id="PF01381">
    <property type="entry name" value="HTH_3"/>
    <property type="match status" value="1"/>
</dbReference>
<dbReference type="SMART" id="SM00530">
    <property type="entry name" value="HTH_XRE"/>
    <property type="match status" value="1"/>
</dbReference>
<organism evidence="4 5">
    <name type="scientific">Providencia alcalifaciens</name>
    <dbReference type="NCBI Taxonomy" id="126385"/>
    <lineage>
        <taxon>Bacteria</taxon>
        <taxon>Pseudomonadati</taxon>
        <taxon>Pseudomonadota</taxon>
        <taxon>Gammaproteobacteria</taxon>
        <taxon>Enterobacterales</taxon>
        <taxon>Morganellaceae</taxon>
        <taxon>Providencia</taxon>
    </lineage>
</organism>
<dbReference type="Proteomes" id="UP000449944">
    <property type="component" value="Unassembled WGS sequence"/>
</dbReference>
<dbReference type="EMBL" id="WLUB01000051">
    <property type="protein sequence ID" value="MTC35848.1"/>
    <property type="molecule type" value="Genomic_DNA"/>
</dbReference>
<evidence type="ECO:0000313" key="2">
    <source>
        <dbReference type="EMBL" id="MTC35184.1"/>
    </source>
</evidence>
<evidence type="ECO:0000259" key="1">
    <source>
        <dbReference type="PROSITE" id="PS50943"/>
    </source>
</evidence>
<dbReference type="GO" id="GO:0003677">
    <property type="term" value="F:DNA binding"/>
    <property type="evidence" value="ECO:0007669"/>
    <property type="project" value="InterPro"/>
</dbReference>
<protein>
    <submittedName>
        <fullName evidence="4">Helix-turn-helix domain-containing protein</fullName>
    </submittedName>
</protein>
<dbReference type="CDD" id="cd00093">
    <property type="entry name" value="HTH_XRE"/>
    <property type="match status" value="1"/>
</dbReference>
<dbReference type="AlphaFoldDB" id="A0AAW9VDB2"/>
<name>A0AAW9VDB2_9GAMM</name>
<dbReference type="Gene3D" id="1.10.260.40">
    <property type="entry name" value="lambda repressor-like DNA-binding domains"/>
    <property type="match status" value="1"/>
</dbReference>
<dbReference type="PROSITE" id="PS50943">
    <property type="entry name" value="HTH_CROC1"/>
    <property type="match status" value="1"/>
</dbReference>
<proteinExistence type="predicted"/>
<sequence length="100" mass="11528">MKITNVKNPANVLISHYVGDLIRKARIQNGITGTELAKQVHLSQQQISRYERGRTGFQLDVLLRLLSALNMDEAEKKRFFALVVEDMSDKINIYSNNYFK</sequence>
<dbReference type="InterPro" id="IPR010982">
    <property type="entry name" value="Lambda_DNA-bd_dom_sf"/>
</dbReference>
<dbReference type="EMBL" id="WLUB01000035">
    <property type="protein sequence ID" value="MTC35184.1"/>
    <property type="molecule type" value="Genomic_DNA"/>
</dbReference>
<feature type="domain" description="HTH cro/C1-type" evidence="1">
    <location>
        <begin position="22"/>
        <end position="76"/>
    </location>
</feature>
<evidence type="ECO:0000313" key="4">
    <source>
        <dbReference type="EMBL" id="MTC35857.1"/>
    </source>
</evidence>
<reference evidence="4 5" key="1">
    <citation type="submission" date="2019-10" db="EMBL/GenBank/DDBJ databases">
        <title>Comparative genomic analysis of Providencia.</title>
        <authorList>
            <person name="Yuan C."/>
            <person name="Wei Y."/>
            <person name="Yin Z."/>
        </authorList>
    </citation>
    <scope>NUCLEOTIDE SEQUENCE [LARGE SCALE GENOMIC DNA]</scope>
    <source>
        <strain evidence="4">Wls1934</strain>
        <strain evidence="5">wls1934</strain>
    </source>
</reference>
<dbReference type="InterPro" id="IPR001387">
    <property type="entry name" value="Cro/C1-type_HTH"/>
</dbReference>
<evidence type="ECO:0000313" key="3">
    <source>
        <dbReference type="EMBL" id="MTC35848.1"/>
    </source>
</evidence>
<accession>A0AAW9VDB2</accession>
<evidence type="ECO:0000313" key="5">
    <source>
        <dbReference type="Proteomes" id="UP000449944"/>
    </source>
</evidence>
<comment type="caution">
    <text evidence="4">The sequence shown here is derived from an EMBL/GenBank/DDBJ whole genome shotgun (WGS) entry which is preliminary data.</text>
</comment>